<dbReference type="CDD" id="cd01392">
    <property type="entry name" value="HTH_LacI"/>
    <property type="match status" value="1"/>
</dbReference>
<dbReference type="InterPro" id="IPR010982">
    <property type="entry name" value="Lambda_DNA-bd_dom_sf"/>
</dbReference>
<feature type="compositionally biased region" description="Basic and acidic residues" evidence="4">
    <location>
        <begin position="322"/>
        <end position="334"/>
    </location>
</feature>
<evidence type="ECO:0000313" key="6">
    <source>
        <dbReference type="EMBL" id="SLK12419.1"/>
    </source>
</evidence>
<name>A0A1U6IWM9_9SPHN</name>
<dbReference type="PROSITE" id="PS00356">
    <property type="entry name" value="HTH_LACI_1"/>
    <property type="match status" value="1"/>
</dbReference>
<dbReference type="CDD" id="cd01545">
    <property type="entry name" value="PBP1_SalR"/>
    <property type="match status" value="1"/>
</dbReference>
<dbReference type="Pfam" id="PF13377">
    <property type="entry name" value="Peripla_BP_3"/>
    <property type="match status" value="1"/>
</dbReference>
<keyword evidence="7" id="KW-1185">Reference proteome</keyword>
<evidence type="ECO:0000256" key="2">
    <source>
        <dbReference type="ARBA" id="ARBA00023125"/>
    </source>
</evidence>
<dbReference type="InterPro" id="IPR046335">
    <property type="entry name" value="LacI/GalR-like_sensor"/>
</dbReference>
<evidence type="ECO:0000313" key="7">
    <source>
        <dbReference type="Proteomes" id="UP000190989"/>
    </source>
</evidence>
<dbReference type="GO" id="GO:0003700">
    <property type="term" value="F:DNA-binding transcription factor activity"/>
    <property type="evidence" value="ECO:0007669"/>
    <property type="project" value="TreeGrafter"/>
</dbReference>
<dbReference type="Pfam" id="PF00356">
    <property type="entry name" value="LacI"/>
    <property type="match status" value="1"/>
</dbReference>
<evidence type="ECO:0000256" key="1">
    <source>
        <dbReference type="ARBA" id="ARBA00023015"/>
    </source>
</evidence>
<evidence type="ECO:0000259" key="5">
    <source>
        <dbReference type="PROSITE" id="PS50932"/>
    </source>
</evidence>
<dbReference type="SUPFAM" id="SSF47413">
    <property type="entry name" value="lambda repressor-like DNA-binding domains"/>
    <property type="match status" value="1"/>
</dbReference>
<evidence type="ECO:0000256" key="3">
    <source>
        <dbReference type="ARBA" id="ARBA00023163"/>
    </source>
</evidence>
<dbReference type="RefSeq" id="WP_079732052.1">
    <property type="nucleotide sequence ID" value="NZ_FVZE01000019.1"/>
</dbReference>
<proteinExistence type="predicted"/>
<dbReference type="SMART" id="SM00354">
    <property type="entry name" value="HTH_LACI"/>
    <property type="match status" value="1"/>
</dbReference>
<keyword evidence="1" id="KW-0805">Transcription regulation</keyword>
<dbReference type="InterPro" id="IPR028082">
    <property type="entry name" value="Peripla_BP_I"/>
</dbReference>
<keyword evidence="3" id="KW-0804">Transcription</keyword>
<reference evidence="7" key="1">
    <citation type="submission" date="2017-02" db="EMBL/GenBank/DDBJ databases">
        <authorList>
            <person name="Varghese N."/>
            <person name="Submissions S."/>
        </authorList>
    </citation>
    <scope>NUCLEOTIDE SEQUENCE [LARGE SCALE GENOMIC DNA]</scope>
    <source>
        <strain evidence="7">SM117</strain>
    </source>
</reference>
<dbReference type="EMBL" id="FVZE01000019">
    <property type="protein sequence ID" value="SLK12419.1"/>
    <property type="molecule type" value="Genomic_DNA"/>
</dbReference>
<dbReference type="InterPro" id="IPR000843">
    <property type="entry name" value="HTH_LacI"/>
</dbReference>
<feature type="domain" description="HTH lacI-type" evidence="5">
    <location>
        <begin position="9"/>
        <end position="63"/>
    </location>
</feature>
<keyword evidence="2" id="KW-0238">DNA-binding</keyword>
<protein>
    <submittedName>
        <fullName evidence="6">Transcriptional regulator, LacI family</fullName>
    </submittedName>
</protein>
<dbReference type="SUPFAM" id="SSF53822">
    <property type="entry name" value="Periplasmic binding protein-like I"/>
    <property type="match status" value="1"/>
</dbReference>
<dbReference type="Proteomes" id="UP000190989">
    <property type="component" value="Unassembled WGS sequence"/>
</dbReference>
<gene>
    <name evidence="6" type="ORF">SAMN06295987_1199</name>
</gene>
<dbReference type="PANTHER" id="PTHR30146:SF153">
    <property type="entry name" value="LACTOSE OPERON REPRESSOR"/>
    <property type="match status" value="1"/>
</dbReference>
<feature type="region of interest" description="Disordered" evidence="4">
    <location>
        <begin position="316"/>
        <end position="344"/>
    </location>
</feature>
<dbReference type="Gene3D" id="1.10.260.40">
    <property type="entry name" value="lambda repressor-like DNA-binding domains"/>
    <property type="match status" value="1"/>
</dbReference>
<dbReference type="AlphaFoldDB" id="A0A1U6IWM9"/>
<dbReference type="Gene3D" id="3.40.50.2300">
    <property type="match status" value="2"/>
</dbReference>
<dbReference type="GO" id="GO:0000976">
    <property type="term" value="F:transcription cis-regulatory region binding"/>
    <property type="evidence" value="ECO:0007669"/>
    <property type="project" value="TreeGrafter"/>
</dbReference>
<dbReference type="PANTHER" id="PTHR30146">
    <property type="entry name" value="LACI-RELATED TRANSCRIPTIONAL REPRESSOR"/>
    <property type="match status" value="1"/>
</dbReference>
<dbReference type="PROSITE" id="PS50932">
    <property type="entry name" value="HTH_LACI_2"/>
    <property type="match status" value="1"/>
</dbReference>
<sequence>MENTISKRPTIVDIARVAGVTPKTVSRALNDAPHVSEKVRQKVKEAAAALDYHPNIAAQSLIARRSYLIGLTYERPSPSYVVELQNGALSRLEAGRYRLVVLPFSQVTSRQEELGKLLLRAGLDGVLLAPPACDQPLLLDMLDRQKLPYARITPHSELDRGLVVTMDEVAAGEAVAAHLLTLGHRRVAIILGDPSHAASIGRMDGYRRAFEKAGIAIDQDLVVTGDFTFDVGYRVALELLRRTPRPTAILAQNDDMAVAAMAAARELGLAVPQDVSVAGFDNSEVSRTAWPQLTTVNQPVREMAWDAADRLIAALDGESEPQEPRRRDHAHELLVRASTVPPPA</sequence>
<evidence type="ECO:0000256" key="4">
    <source>
        <dbReference type="SAM" id="MobiDB-lite"/>
    </source>
</evidence>
<dbReference type="STRING" id="428990.SAMN06295987_1199"/>
<organism evidence="6 7">
    <name type="scientific">Novosphingobium mathurense</name>
    <dbReference type="NCBI Taxonomy" id="428990"/>
    <lineage>
        <taxon>Bacteria</taxon>
        <taxon>Pseudomonadati</taxon>
        <taxon>Pseudomonadota</taxon>
        <taxon>Alphaproteobacteria</taxon>
        <taxon>Sphingomonadales</taxon>
        <taxon>Sphingomonadaceae</taxon>
        <taxon>Novosphingobium</taxon>
    </lineage>
</organism>
<accession>A0A1U6IWM9</accession>